<name>A0A0A1F7Y4_9BURK</name>
<dbReference type="Proteomes" id="UP000030302">
    <property type="component" value="Chromosome"/>
</dbReference>
<protein>
    <submittedName>
        <fullName evidence="2">Uncharacterized protein</fullName>
    </submittedName>
</protein>
<evidence type="ECO:0000313" key="2">
    <source>
        <dbReference type="EMBL" id="AIY39905.1"/>
    </source>
</evidence>
<evidence type="ECO:0000313" key="3">
    <source>
        <dbReference type="Proteomes" id="UP000030302"/>
    </source>
</evidence>
<gene>
    <name evidence="2" type="ORF">LT85_0745</name>
</gene>
<reference evidence="3" key="1">
    <citation type="journal article" date="2014" name="Soil Biol. Biochem.">
        <title>Structure and function of bacterial communities in ageing soils: Insights from the Mendocino ecological staircase.</title>
        <authorList>
            <person name="Uroz S."/>
            <person name="Tech J.J."/>
            <person name="Sawaya N.A."/>
            <person name="Frey-Klett P."/>
            <person name="Leveau J.H.J."/>
        </authorList>
    </citation>
    <scope>NUCLEOTIDE SEQUENCE [LARGE SCALE GENOMIC DNA]</scope>
    <source>
        <strain evidence="3">Cal35</strain>
    </source>
</reference>
<dbReference type="AlphaFoldDB" id="A0A0A1F7Y4"/>
<dbReference type="HOGENOM" id="CLU_3268427_0_0_4"/>
<dbReference type="EMBL" id="CP009962">
    <property type="protein sequence ID" value="AIY39905.1"/>
    <property type="molecule type" value="Genomic_DNA"/>
</dbReference>
<feature type="transmembrane region" description="Helical" evidence="1">
    <location>
        <begin position="12"/>
        <end position="33"/>
    </location>
</feature>
<organism evidence="2 3">
    <name type="scientific">Collimonas arenae</name>
    <dbReference type="NCBI Taxonomy" id="279058"/>
    <lineage>
        <taxon>Bacteria</taxon>
        <taxon>Pseudomonadati</taxon>
        <taxon>Pseudomonadota</taxon>
        <taxon>Betaproteobacteria</taxon>
        <taxon>Burkholderiales</taxon>
        <taxon>Oxalobacteraceae</taxon>
        <taxon>Collimonas</taxon>
    </lineage>
</organism>
<evidence type="ECO:0000256" key="1">
    <source>
        <dbReference type="SAM" id="Phobius"/>
    </source>
</evidence>
<keyword evidence="1" id="KW-0472">Membrane</keyword>
<keyword evidence="1" id="KW-0812">Transmembrane</keyword>
<keyword evidence="1" id="KW-1133">Transmembrane helix</keyword>
<proteinExistence type="predicted"/>
<sequence length="41" mass="4447">MQMEALAAETARTIYFTAIATLTGLAISSLWGAMQKRNGEE</sequence>
<accession>A0A0A1F7Y4</accession>
<dbReference type="KEGG" id="care:LT85_0745"/>
<keyword evidence="3" id="KW-1185">Reference proteome</keyword>